<dbReference type="eggNOG" id="KOG2287">
    <property type="taxonomic scope" value="Eukaryota"/>
</dbReference>
<evidence type="ECO:0000256" key="5">
    <source>
        <dbReference type="ARBA" id="ARBA00022679"/>
    </source>
</evidence>
<dbReference type="AlphaFoldDB" id="H2ZEV5"/>
<dbReference type="FunCoup" id="H2ZEV5">
    <property type="interactions" value="13"/>
</dbReference>
<evidence type="ECO:0000256" key="6">
    <source>
        <dbReference type="ARBA" id="ARBA00022692"/>
    </source>
</evidence>
<evidence type="ECO:0000256" key="12">
    <source>
        <dbReference type="RuleBase" id="RU363063"/>
    </source>
</evidence>
<dbReference type="EC" id="2.4.1.-" evidence="12"/>
<dbReference type="InterPro" id="IPR002659">
    <property type="entry name" value="Glyco_trans_31"/>
</dbReference>
<dbReference type="InParanoid" id="H2ZEV5"/>
<protein>
    <recommendedName>
        <fullName evidence="12">Hexosyltransferase</fullName>
        <ecNumber evidence="12">2.4.1.-</ecNumber>
    </recommendedName>
</protein>
<dbReference type="PANTHER" id="PTHR11214:SF394">
    <property type="entry name" value="HEXOSYLTRANSFERASE"/>
    <property type="match status" value="1"/>
</dbReference>
<reference evidence="13" key="2">
    <citation type="submission" date="2025-08" db="UniProtKB">
        <authorList>
            <consortium name="Ensembl"/>
        </authorList>
    </citation>
    <scope>IDENTIFICATION</scope>
</reference>
<evidence type="ECO:0000256" key="11">
    <source>
        <dbReference type="ARBA" id="ARBA00023180"/>
    </source>
</evidence>
<dbReference type="HOGENOM" id="CLU_036849_2_4_1"/>
<keyword evidence="4 12" id="KW-0328">Glycosyltransferase</keyword>
<evidence type="ECO:0000256" key="4">
    <source>
        <dbReference type="ARBA" id="ARBA00022676"/>
    </source>
</evidence>
<dbReference type="PANTHER" id="PTHR11214">
    <property type="entry name" value="BETA-1,3-N-ACETYLGLUCOSAMINYLTRANSFERASE"/>
    <property type="match status" value="1"/>
</dbReference>
<keyword evidence="14" id="KW-1185">Reference proteome</keyword>
<comment type="pathway">
    <text evidence="2">Protein modification; protein glycosylation.</text>
</comment>
<dbReference type="Proteomes" id="UP000007875">
    <property type="component" value="Unassembled WGS sequence"/>
</dbReference>
<evidence type="ECO:0000256" key="10">
    <source>
        <dbReference type="ARBA" id="ARBA00023136"/>
    </source>
</evidence>
<dbReference type="GO" id="GO:0016758">
    <property type="term" value="F:hexosyltransferase activity"/>
    <property type="evidence" value="ECO:0007669"/>
    <property type="project" value="InterPro"/>
</dbReference>
<accession>H2ZEV5</accession>
<dbReference type="Gene3D" id="3.90.550.50">
    <property type="match status" value="1"/>
</dbReference>
<proteinExistence type="inferred from homology"/>
<comment type="similarity">
    <text evidence="3 12">Belongs to the glycosyltransferase 31 family.</text>
</comment>
<sequence>MANKNTGNGNGNTSTLSFMWRYRVIFFKVAVAILLMANLIYFVYRYQELSATVKMLQAEKLNHHEKSGVVVHEETKKPEVAPQLDYSQKKYYPYVYNEPYKCVDEEGKPVPVFLLIVVKSTTAQFDRRKSIRQTWGNENNIKGITMKRIFLLARSPDKKKQALLEREQEEYHDIIQGDFQDSFRNLTVKDIMFMRWMSKYCPQTKFIFKGDDDVFVNIENIVYYLLSLSAEKAKDLFAGSVLYPSPRITDPKSKYYVSTNLWNEKYYPPYVSGGGFLMSSLVAKKIFEVTKVTPIIPIDDAFLGVCLRKLDIKPQNHKGFKSWGVNRPKDICIYKEIMTLHKLNSEEMVEMWKKLHESDFMDCAKTFENKNATVTVKT</sequence>
<dbReference type="GeneTree" id="ENSGT00940000157606"/>
<keyword evidence="9 12" id="KW-0333">Golgi apparatus</keyword>
<feature type="transmembrane region" description="Helical" evidence="12">
    <location>
        <begin position="20"/>
        <end position="44"/>
    </location>
</feature>
<dbReference type="Pfam" id="PF01762">
    <property type="entry name" value="Galactosyl_T"/>
    <property type="match status" value="1"/>
</dbReference>
<keyword evidence="11" id="KW-0325">Glycoprotein</keyword>
<comment type="subcellular location">
    <subcellularLocation>
        <location evidence="1 12">Golgi apparatus membrane</location>
        <topology evidence="1 12">Single-pass type II membrane protein</topology>
    </subcellularLocation>
</comment>
<dbReference type="FunFam" id="3.90.550.50:FF:000001">
    <property type="entry name" value="Hexosyltransferase"/>
    <property type="match status" value="1"/>
</dbReference>
<keyword evidence="6 12" id="KW-0812">Transmembrane</keyword>
<keyword evidence="7 12" id="KW-0735">Signal-anchor</keyword>
<evidence type="ECO:0000313" key="13">
    <source>
        <dbReference type="Ensembl" id="ENSCSAVP00000016121.1"/>
    </source>
</evidence>
<evidence type="ECO:0000256" key="9">
    <source>
        <dbReference type="ARBA" id="ARBA00023034"/>
    </source>
</evidence>
<dbReference type="OMA" id="MFQWKKT"/>
<name>H2ZEV5_CIOSA</name>
<reference evidence="14" key="1">
    <citation type="submission" date="2003-08" db="EMBL/GenBank/DDBJ databases">
        <authorList>
            <person name="Birren B."/>
            <person name="Nusbaum C."/>
            <person name="Abebe A."/>
            <person name="Abouelleil A."/>
            <person name="Adekoya E."/>
            <person name="Ait-zahra M."/>
            <person name="Allen N."/>
            <person name="Allen T."/>
            <person name="An P."/>
            <person name="Anderson M."/>
            <person name="Anderson S."/>
            <person name="Arachchi H."/>
            <person name="Armbruster J."/>
            <person name="Bachantsang P."/>
            <person name="Baldwin J."/>
            <person name="Barry A."/>
            <person name="Bayul T."/>
            <person name="Blitshsteyn B."/>
            <person name="Bloom T."/>
            <person name="Blye J."/>
            <person name="Boguslavskiy L."/>
            <person name="Borowsky M."/>
            <person name="Boukhgalter B."/>
            <person name="Brunache A."/>
            <person name="Butler J."/>
            <person name="Calixte N."/>
            <person name="Calvo S."/>
            <person name="Camarata J."/>
            <person name="Campo K."/>
            <person name="Chang J."/>
            <person name="Cheshatsang Y."/>
            <person name="Citroen M."/>
            <person name="Collymore A."/>
            <person name="Considine T."/>
            <person name="Cook A."/>
            <person name="Cooke P."/>
            <person name="Corum B."/>
            <person name="Cuomo C."/>
            <person name="David R."/>
            <person name="Dawoe T."/>
            <person name="Degray S."/>
            <person name="Dodge S."/>
            <person name="Dooley K."/>
            <person name="Dorje P."/>
            <person name="Dorjee K."/>
            <person name="Dorris L."/>
            <person name="Duffey N."/>
            <person name="Dupes A."/>
            <person name="Elkins T."/>
            <person name="Engels R."/>
            <person name="Erickson J."/>
            <person name="Farina A."/>
            <person name="Faro S."/>
            <person name="Ferreira P."/>
            <person name="Fischer H."/>
            <person name="Fitzgerald M."/>
            <person name="Foley K."/>
            <person name="Gage D."/>
            <person name="Galagan J."/>
            <person name="Gearin G."/>
            <person name="Gnerre S."/>
            <person name="Gnirke A."/>
            <person name="Goyette A."/>
            <person name="Graham J."/>
            <person name="Grandbois E."/>
            <person name="Gyaltsen K."/>
            <person name="Hafez N."/>
            <person name="Hagopian D."/>
            <person name="Hagos B."/>
            <person name="Hall J."/>
            <person name="Hatcher B."/>
            <person name="Heller A."/>
            <person name="Higgins H."/>
            <person name="Honan T."/>
            <person name="Horn A."/>
            <person name="Houde N."/>
            <person name="Hughes L."/>
            <person name="Hulme W."/>
            <person name="Husby E."/>
            <person name="Iliev I."/>
            <person name="Jaffe D."/>
            <person name="Jones C."/>
            <person name="Kamal M."/>
            <person name="Kamat A."/>
            <person name="Kamvysselis M."/>
            <person name="Karlsson E."/>
            <person name="Kells C."/>
            <person name="Kieu A."/>
            <person name="Kisner P."/>
            <person name="Kodira C."/>
            <person name="Kulbokas E."/>
            <person name="Labutti K."/>
            <person name="Lama D."/>
            <person name="Landers T."/>
            <person name="Leger J."/>
            <person name="Levine S."/>
            <person name="Lewis D."/>
            <person name="Lewis T."/>
            <person name="Lindblad-toh K."/>
            <person name="Liu X."/>
            <person name="Lokyitsang T."/>
            <person name="Lokyitsang Y."/>
            <person name="Lucien O."/>
            <person name="Lui A."/>
            <person name="Ma L.J."/>
            <person name="Mabbitt R."/>
            <person name="Macdonald J."/>
            <person name="Maclean C."/>
            <person name="Major J."/>
            <person name="Manning J."/>
            <person name="Marabella R."/>
            <person name="Maru K."/>
            <person name="Matthews C."/>
            <person name="Mauceli E."/>
            <person name="Mccarthy M."/>
            <person name="Mcdonough S."/>
            <person name="Mcghee T."/>
            <person name="Meldrim J."/>
            <person name="Meneus L."/>
            <person name="Mesirov J."/>
            <person name="Mihalev A."/>
            <person name="Mihova T."/>
            <person name="Mikkelsen T."/>
            <person name="Mlenga V."/>
            <person name="Moru K."/>
            <person name="Mozes J."/>
            <person name="Mulrain L."/>
            <person name="Munson G."/>
            <person name="Naylor J."/>
            <person name="Newes C."/>
            <person name="Nguyen C."/>
            <person name="Nguyen N."/>
            <person name="Nguyen T."/>
            <person name="Nicol R."/>
            <person name="Nielsen C."/>
            <person name="Nizzari M."/>
            <person name="Norbu C."/>
            <person name="Norbu N."/>
            <person name="O'donnell P."/>
            <person name="Okoawo O."/>
            <person name="O'leary S."/>
            <person name="Omotosho B."/>
            <person name="O'neill K."/>
            <person name="Osman S."/>
            <person name="Parker S."/>
            <person name="Perrin D."/>
            <person name="Phunkhang P."/>
            <person name="Piqani B."/>
            <person name="Purcell S."/>
            <person name="Rachupka T."/>
            <person name="Ramasamy U."/>
            <person name="Rameau R."/>
            <person name="Ray V."/>
            <person name="Raymond C."/>
            <person name="Retta R."/>
            <person name="Richardson S."/>
            <person name="Rise C."/>
            <person name="Rodriguez J."/>
            <person name="Rogers J."/>
            <person name="Rogov P."/>
            <person name="Rutman M."/>
            <person name="Schupbach R."/>
            <person name="Seaman C."/>
            <person name="Settipalli S."/>
            <person name="Sharpe T."/>
            <person name="Sheridan J."/>
            <person name="Sherpa N."/>
            <person name="Shi J."/>
            <person name="Smirnov S."/>
            <person name="Smith C."/>
            <person name="Sougnez C."/>
            <person name="Spencer B."/>
            <person name="Stalker J."/>
            <person name="Stange-thomann N."/>
            <person name="Stavropoulos S."/>
            <person name="Stetson K."/>
            <person name="Stone C."/>
            <person name="Stone S."/>
            <person name="Stubbs M."/>
            <person name="Talamas J."/>
            <person name="Tchuinga P."/>
            <person name="Tenzing P."/>
            <person name="Tesfaye S."/>
            <person name="Theodore J."/>
            <person name="Thoulutsang Y."/>
            <person name="Topham K."/>
            <person name="Towey S."/>
            <person name="Tsamla T."/>
            <person name="Tsomo N."/>
            <person name="Vallee D."/>
            <person name="Vassiliev H."/>
            <person name="Venkataraman V."/>
            <person name="Vinson J."/>
            <person name="Vo A."/>
            <person name="Wade C."/>
            <person name="Wang S."/>
            <person name="Wangchuk T."/>
            <person name="Wangdi T."/>
            <person name="Whittaker C."/>
            <person name="Wilkinson J."/>
            <person name="Wu Y."/>
            <person name="Wyman D."/>
            <person name="Yadav S."/>
            <person name="Yang S."/>
            <person name="Yang X."/>
            <person name="Yeager S."/>
            <person name="Yee E."/>
            <person name="Young G."/>
            <person name="Zainoun J."/>
            <person name="Zembeck L."/>
            <person name="Zimmer A."/>
            <person name="Zody M."/>
            <person name="Lander E."/>
        </authorList>
    </citation>
    <scope>NUCLEOTIDE SEQUENCE [LARGE SCALE GENOMIC DNA]</scope>
</reference>
<dbReference type="GO" id="GO:0000139">
    <property type="term" value="C:Golgi membrane"/>
    <property type="evidence" value="ECO:0007669"/>
    <property type="project" value="UniProtKB-SubCell"/>
</dbReference>
<keyword evidence="5" id="KW-0808">Transferase</keyword>
<keyword evidence="10 12" id="KW-0472">Membrane</keyword>
<evidence type="ECO:0000256" key="7">
    <source>
        <dbReference type="ARBA" id="ARBA00022968"/>
    </source>
</evidence>
<evidence type="ECO:0000313" key="14">
    <source>
        <dbReference type="Proteomes" id="UP000007875"/>
    </source>
</evidence>
<dbReference type="STRING" id="51511.ENSCSAVP00000016121"/>
<organism evidence="13 14">
    <name type="scientific">Ciona savignyi</name>
    <name type="common">Pacific transparent sea squirt</name>
    <dbReference type="NCBI Taxonomy" id="51511"/>
    <lineage>
        <taxon>Eukaryota</taxon>
        <taxon>Metazoa</taxon>
        <taxon>Chordata</taxon>
        <taxon>Tunicata</taxon>
        <taxon>Ascidiacea</taxon>
        <taxon>Phlebobranchia</taxon>
        <taxon>Cionidae</taxon>
        <taxon>Ciona</taxon>
    </lineage>
</organism>
<keyword evidence="8 12" id="KW-1133">Transmembrane helix</keyword>
<evidence type="ECO:0000256" key="3">
    <source>
        <dbReference type="ARBA" id="ARBA00008661"/>
    </source>
</evidence>
<dbReference type="Ensembl" id="ENSCSAVT00000016302.1">
    <property type="protein sequence ID" value="ENSCSAVP00000016121.1"/>
    <property type="gene ID" value="ENSCSAVG00000009489.1"/>
</dbReference>
<reference evidence="13" key="3">
    <citation type="submission" date="2025-09" db="UniProtKB">
        <authorList>
            <consortium name="Ensembl"/>
        </authorList>
    </citation>
    <scope>IDENTIFICATION</scope>
</reference>
<dbReference type="GO" id="GO:0006493">
    <property type="term" value="P:protein O-linked glycosylation"/>
    <property type="evidence" value="ECO:0007669"/>
    <property type="project" value="TreeGrafter"/>
</dbReference>
<evidence type="ECO:0000256" key="2">
    <source>
        <dbReference type="ARBA" id="ARBA00004922"/>
    </source>
</evidence>
<evidence type="ECO:0000256" key="1">
    <source>
        <dbReference type="ARBA" id="ARBA00004323"/>
    </source>
</evidence>
<dbReference type="GO" id="GO:0030311">
    <property type="term" value="P:poly-N-acetyllactosamine biosynthetic process"/>
    <property type="evidence" value="ECO:0007669"/>
    <property type="project" value="TreeGrafter"/>
</dbReference>
<evidence type="ECO:0000256" key="8">
    <source>
        <dbReference type="ARBA" id="ARBA00022989"/>
    </source>
</evidence>